<comment type="caution">
    <text evidence="1">The sequence shown here is derived from an EMBL/GenBank/DDBJ whole genome shotgun (WGS) entry which is preliminary data.</text>
</comment>
<evidence type="ECO:0000313" key="2">
    <source>
        <dbReference type="Proteomes" id="UP000029452"/>
    </source>
</evidence>
<evidence type="ECO:0000313" key="1">
    <source>
        <dbReference type="EMBL" id="KGA92748.1"/>
    </source>
</evidence>
<reference evidence="1 2" key="1">
    <citation type="submission" date="2014-06" db="EMBL/GenBank/DDBJ databases">
        <title>Draft genome sequence of iron oxidizing acidophile Leptospirillum ferriphilum DSM14647.</title>
        <authorList>
            <person name="Cardenas J.P."/>
            <person name="Lazcano M."/>
            <person name="Ossandon F.J."/>
            <person name="Corbett M."/>
            <person name="Holmes D.S."/>
            <person name="Watkin E."/>
        </authorList>
    </citation>
    <scope>NUCLEOTIDE SEQUENCE [LARGE SCALE GENOMIC DNA]</scope>
    <source>
        <strain evidence="1 2">DSM 14647</strain>
    </source>
</reference>
<dbReference type="Proteomes" id="UP000029452">
    <property type="component" value="Unassembled WGS sequence"/>
</dbReference>
<gene>
    <name evidence="1" type="ORF">LptCag_0483</name>
</gene>
<name>A0A094W5L4_9BACT</name>
<dbReference type="AlphaFoldDB" id="A0A094W5L4"/>
<proteinExistence type="predicted"/>
<protein>
    <submittedName>
        <fullName evidence="1">Uncharacterized protein</fullName>
    </submittedName>
</protein>
<accession>A0A094W5L4</accession>
<organism evidence="1 2">
    <name type="scientific">Leptospirillum ferriphilum</name>
    <dbReference type="NCBI Taxonomy" id="178606"/>
    <lineage>
        <taxon>Bacteria</taxon>
        <taxon>Pseudomonadati</taxon>
        <taxon>Nitrospirota</taxon>
        <taxon>Nitrospiria</taxon>
        <taxon>Nitrospirales</taxon>
        <taxon>Nitrospiraceae</taxon>
        <taxon>Leptospirillum</taxon>
    </lineage>
</organism>
<dbReference type="PATRIC" id="fig|178606.4.peg.2505"/>
<sequence length="73" mass="8171">MPLDIFPDIQKISPSRDSSCLMGNKAPHGLWPREKASLADLPLRNILRKSHSLCGDTPSFNGPLKRYGILLRE</sequence>
<dbReference type="EMBL" id="JPGK01000012">
    <property type="protein sequence ID" value="KGA92748.1"/>
    <property type="molecule type" value="Genomic_DNA"/>
</dbReference>